<evidence type="ECO:0000313" key="9">
    <source>
        <dbReference type="EMBL" id="MBB6071681.1"/>
    </source>
</evidence>
<comment type="subcellular location">
    <subcellularLocation>
        <location evidence="1">Cell outer membrane</location>
    </subcellularLocation>
</comment>
<evidence type="ECO:0000256" key="7">
    <source>
        <dbReference type="ARBA" id="ARBA00023237"/>
    </source>
</evidence>
<evidence type="ECO:0000256" key="6">
    <source>
        <dbReference type="ARBA" id="ARBA00023136"/>
    </source>
</evidence>
<dbReference type="EMBL" id="JACHIA010000010">
    <property type="protein sequence ID" value="MBB6071681.1"/>
    <property type="molecule type" value="Genomic_DNA"/>
</dbReference>
<evidence type="ECO:0000256" key="2">
    <source>
        <dbReference type="ARBA" id="ARBA00007613"/>
    </source>
</evidence>
<evidence type="ECO:0000256" key="3">
    <source>
        <dbReference type="ARBA" id="ARBA00022448"/>
    </source>
</evidence>
<comment type="caution">
    <text evidence="9">The sequence shown here is derived from an EMBL/GenBank/DDBJ whole genome shotgun (WGS) entry which is preliminary data.</text>
</comment>
<comment type="similarity">
    <text evidence="2">Belongs to the outer membrane factor (OMF) (TC 1.B.17) family.</text>
</comment>
<gene>
    <name evidence="9" type="ORF">HNQ61_003320</name>
</gene>
<dbReference type="Pfam" id="PF02321">
    <property type="entry name" value="OEP"/>
    <property type="match status" value="2"/>
</dbReference>
<feature type="chain" id="PRO_5032532756" evidence="8">
    <location>
        <begin position="31"/>
        <end position="479"/>
    </location>
</feature>
<dbReference type="GO" id="GO:0015288">
    <property type="term" value="F:porin activity"/>
    <property type="evidence" value="ECO:0007669"/>
    <property type="project" value="TreeGrafter"/>
</dbReference>
<feature type="signal peptide" evidence="8">
    <location>
        <begin position="1"/>
        <end position="30"/>
    </location>
</feature>
<dbReference type="Proteomes" id="UP000582837">
    <property type="component" value="Unassembled WGS sequence"/>
</dbReference>
<dbReference type="PANTHER" id="PTHR30026:SF20">
    <property type="entry name" value="OUTER MEMBRANE PROTEIN TOLC"/>
    <property type="match status" value="1"/>
</dbReference>
<dbReference type="PANTHER" id="PTHR30026">
    <property type="entry name" value="OUTER MEMBRANE PROTEIN TOLC"/>
    <property type="match status" value="1"/>
</dbReference>
<evidence type="ECO:0000256" key="1">
    <source>
        <dbReference type="ARBA" id="ARBA00004442"/>
    </source>
</evidence>
<dbReference type="InterPro" id="IPR051906">
    <property type="entry name" value="TolC-like"/>
</dbReference>
<dbReference type="AlphaFoldDB" id="A0A841H0S9"/>
<evidence type="ECO:0000313" key="10">
    <source>
        <dbReference type="Proteomes" id="UP000582837"/>
    </source>
</evidence>
<name>A0A841H0S9_9BACT</name>
<evidence type="ECO:0000256" key="4">
    <source>
        <dbReference type="ARBA" id="ARBA00022452"/>
    </source>
</evidence>
<keyword evidence="10" id="KW-1185">Reference proteome</keyword>
<protein>
    <submittedName>
        <fullName evidence="9">Outer membrane protein TolC</fullName>
    </submittedName>
</protein>
<dbReference type="InterPro" id="IPR003423">
    <property type="entry name" value="OMP_efflux"/>
</dbReference>
<keyword evidence="7" id="KW-0998">Cell outer membrane</keyword>
<evidence type="ECO:0000256" key="5">
    <source>
        <dbReference type="ARBA" id="ARBA00022692"/>
    </source>
</evidence>
<keyword evidence="3" id="KW-0813">Transport</keyword>
<dbReference type="GO" id="GO:0009279">
    <property type="term" value="C:cell outer membrane"/>
    <property type="evidence" value="ECO:0007669"/>
    <property type="project" value="UniProtKB-SubCell"/>
</dbReference>
<proteinExistence type="inferred from homology"/>
<accession>A0A841H0S9</accession>
<dbReference type="GO" id="GO:1990281">
    <property type="term" value="C:efflux pump complex"/>
    <property type="evidence" value="ECO:0007669"/>
    <property type="project" value="TreeGrafter"/>
</dbReference>
<reference evidence="9 10" key="1">
    <citation type="submission" date="2020-08" db="EMBL/GenBank/DDBJ databases">
        <title>Genomic Encyclopedia of Type Strains, Phase IV (KMG-IV): sequencing the most valuable type-strain genomes for metagenomic binning, comparative biology and taxonomic classification.</title>
        <authorList>
            <person name="Goeker M."/>
        </authorList>
    </citation>
    <scope>NUCLEOTIDE SEQUENCE [LARGE SCALE GENOMIC DNA]</scope>
    <source>
        <strain evidence="9 10">DSM 29007</strain>
    </source>
</reference>
<dbReference type="Gene3D" id="1.20.1600.10">
    <property type="entry name" value="Outer membrane efflux proteins (OEP)"/>
    <property type="match status" value="1"/>
</dbReference>
<dbReference type="SUPFAM" id="SSF56954">
    <property type="entry name" value="Outer membrane efflux proteins (OEP)"/>
    <property type="match status" value="1"/>
</dbReference>
<evidence type="ECO:0000256" key="8">
    <source>
        <dbReference type="SAM" id="SignalP"/>
    </source>
</evidence>
<keyword evidence="6" id="KW-0472">Membrane</keyword>
<keyword evidence="8" id="KW-0732">Signal</keyword>
<keyword evidence="4" id="KW-1134">Transmembrane beta strand</keyword>
<sequence>MPMARFRTPRSTGAAFVLALALSAPLGAQARDTLDLPLSTALNLAQSGEEVGLATNRVDAASAAVGSARAATLPSVRIGSTFSHVYENARAQAVGAIFNQPNTYGANATLSVPLFQGGRATQGVRQASRLRQAAQSDLQQTQVDVSLLTLRAYLTAQLADQLVAIQDTNVALAEARVRQAEQFEAGGRGSRYDVLRARVERSNLIPLRIQARGDRDLALLELRRITNLPEDQPLRLTTVLDEAGIRAVADAATGAALVDSAALDALPGVRAARLRAQASDASVRIARSALLPTVSVNLVSGYQAYPADWQLPIRGGSLDRIDCPAGSEPTRVCTQQNGGWFSDRSLAVQVSWPLFDGFRARNDVRQARAQARVADLQAQQVWEDARTAAASARTQLQSARAVFEAGRLNAAEAEEAFRLASLRYARGLGTQLDVSDAQLALLTARTNQARAAFDLYLASAELARSLGRPLPSPGAATAP</sequence>
<keyword evidence="5" id="KW-0812">Transmembrane</keyword>
<organism evidence="9 10">
    <name type="scientific">Longimicrobium terrae</name>
    <dbReference type="NCBI Taxonomy" id="1639882"/>
    <lineage>
        <taxon>Bacteria</taxon>
        <taxon>Pseudomonadati</taxon>
        <taxon>Gemmatimonadota</taxon>
        <taxon>Longimicrobiia</taxon>
        <taxon>Longimicrobiales</taxon>
        <taxon>Longimicrobiaceae</taxon>
        <taxon>Longimicrobium</taxon>
    </lineage>
</organism>
<dbReference type="RefSeq" id="WP_170032343.1">
    <property type="nucleotide sequence ID" value="NZ_JABDTL010000001.1"/>
</dbReference>
<dbReference type="GO" id="GO:0015562">
    <property type="term" value="F:efflux transmembrane transporter activity"/>
    <property type="evidence" value="ECO:0007669"/>
    <property type="project" value="InterPro"/>
</dbReference>